<name>K4PW86_9CAUD</name>
<organism evidence="1 2">
    <name type="scientific">Edwardsiella phage IW-1</name>
    <dbReference type="NCBI Taxonomy" id="1244857"/>
    <lineage>
        <taxon>Viruses</taxon>
        <taxon>Duplodnaviria</taxon>
        <taxon>Heunggongvirae</taxon>
        <taxon>Uroviricota</taxon>
        <taxon>Caudoviricetes</taxon>
        <taxon>Kafunavirus</taxon>
        <taxon>Kafunavirus KF1</taxon>
    </lineage>
</organism>
<dbReference type="EMBL" id="AB757801">
    <property type="protein sequence ID" value="BAM63106.1"/>
    <property type="molecule type" value="Genomic_DNA"/>
</dbReference>
<sequence>MMAWVLVILLSSGETLELPAGPSITDCQSLQAHMMHNTRYVTGYNSQCLYKWVNNFSVQP</sequence>
<evidence type="ECO:0000313" key="2">
    <source>
        <dbReference type="Proteomes" id="UP000001221"/>
    </source>
</evidence>
<reference evidence="1 2" key="1">
    <citation type="journal article" date="2013" name="Genome Announc.">
        <title>Complete Genome Sequences of Edwardsiella tarda-Lytic Bacteriophages KF-1 and IW-1.</title>
        <authorList>
            <person name="Yasuike M."/>
            <person name="Sugaya E."/>
            <person name="Nakamura Y."/>
            <person name="Shigenobu Y."/>
            <person name="Kawato Y."/>
            <person name="Kai W."/>
            <person name="Fujiwara A."/>
            <person name="Sano M."/>
            <person name="Kobayashi T."/>
            <person name="Nakai T."/>
        </authorList>
    </citation>
    <scope>NUCLEOTIDE SEQUENCE [LARGE SCALE GENOMIC DNA]</scope>
</reference>
<protein>
    <submittedName>
        <fullName evidence="1">Uncharacterized protein</fullName>
    </submittedName>
</protein>
<proteinExistence type="predicted"/>
<evidence type="ECO:0000313" key="1">
    <source>
        <dbReference type="EMBL" id="BAM63106.1"/>
    </source>
</evidence>
<accession>K4PW86</accession>
<dbReference type="Proteomes" id="UP000001221">
    <property type="component" value="Segment"/>
</dbReference>